<name>A0A1T5CVE7_9FLAO</name>
<dbReference type="OrthoDB" id="822156at2"/>
<evidence type="ECO:0000256" key="1">
    <source>
        <dbReference type="SAM" id="Phobius"/>
    </source>
</evidence>
<feature type="transmembrane region" description="Helical" evidence="1">
    <location>
        <begin position="171"/>
        <end position="192"/>
    </location>
</feature>
<feature type="transmembrane region" description="Helical" evidence="1">
    <location>
        <begin position="14"/>
        <end position="33"/>
    </location>
</feature>
<gene>
    <name evidence="2" type="ORF">SAMN05660866_02517</name>
</gene>
<feature type="transmembrane region" description="Helical" evidence="1">
    <location>
        <begin position="143"/>
        <end position="165"/>
    </location>
</feature>
<dbReference type="RefSeq" id="WP_079512960.1">
    <property type="nucleotide sequence ID" value="NZ_FUYL01000007.1"/>
</dbReference>
<keyword evidence="3" id="KW-1185">Reference proteome</keyword>
<feature type="transmembrane region" description="Helical" evidence="1">
    <location>
        <begin position="45"/>
        <end position="70"/>
    </location>
</feature>
<dbReference type="AlphaFoldDB" id="A0A1T5CVE7"/>
<keyword evidence="1" id="KW-0812">Transmembrane</keyword>
<accession>A0A1T5CVE7</accession>
<evidence type="ECO:0000313" key="3">
    <source>
        <dbReference type="Proteomes" id="UP000190339"/>
    </source>
</evidence>
<keyword evidence="1" id="KW-0472">Membrane</keyword>
<dbReference type="Proteomes" id="UP000190339">
    <property type="component" value="Unassembled WGS sequence"/>
</dbReference>
<dbReference type="EMBL" id="FUYL01000007">
    <property type="protein sequence ID" value="SKB63347.1"/>
    <property type="molecule type" value="Genomic_DNA"/>
</dbReference>
<protein>
    <submittedName>
        <fullName evidence="2">Uncharacterized protein</fullName>
    </submittedName>
</protein>
<evidence type="ECO:0000313" key="2">
    <source>
        <dbReference type="EMBL" id="SKB63347.1"/>
    </source>
</evidence>
<organism evidence="2 3">
    <name type="scientific">Maribacter arcticus</name>
    <dbReference type="NCBI Taxonomy" id="561365"/>
    <lineage>
        <taxon>Bacteria</taxon>
        <taxon>Pseudomonadati</taxon>
        <taxon>Bacteroidota</taxon>
        <taxon>Flavobacteriia</taxon>
        <taxon>Flavobacteriales</taxon>
        <taxon>Flavobacteriaceae</taxon>
        <taxon>Maribacter</taxon>
    </lineage>
</organism>
<feature type="transmembrane region" description="Helical" evidence="1">
    <location>
        <begin position="201"/>
        <end position="223"/>
    </location>
</feature>
<feature type="transmembrane region" description="Helical" evidence="1">
    <location>
        <begin position="113"/>
        <end position="131"/>
    </location>
</feature>
<reference evidence="3" key="1">
    <citation type="submission" date="2017-02" db="EMBL/GenBank/DDBJ databases">
        <authorList>
            <person name="Varghese N."/>
            <person name="Submissions S."/>
        </authorList>
    </citation>
    <scope>NUCLEOTIDE SEQUENCE [LARGE SCALE GENOMIC DNA]</scope>
    <source>
        <strain evidence="3">DSM 23546</strain>
    </source>
</reference>
<proteinExistence type="predicted"/>
<feature type="transmembrane region" description="Helical" evidence="1">
    <location>
        <begin position="82"/>
        <end position="101"/>
    </location>
</feature>
<sequence length="239" mass="27592">MKTRKRAVAFEKSGYYFIGLFLLAMAGFWPSYFAKFFDGTADFTFYFHFHVFFAVLWIFMLIAQPILIFQKKFELHKKIGKLSYILVPLLFISIILLAHSTLRGPQENLGLELWVPAKDLLIFSFGYGIAIKYRHTMTIHARGMIVAGIVLIEPALVRLILYTFFPNEGFALSGYIITLVILYGLLFALIVAERKQKTGRWVFPFALALYVFVHSILVFQIRIPPWQAFAEWFAALPLT</sequence>
<dbReference type="STRING" id="561365.SAMN05660866_02517"/>
<keyword evidence="1" id="KW-1133">Transmembrane helix</keyword>